<comment type="caution">
    <text evidence="1">The sequence shown here is derived from an EMBL/GenBank/DDBJ whole genome shotgun (WGS) entry which is preliminary data.</text>
</comment>
<dbReference type="Proteomes" id="UP001631969">
    <property type="component" value="Unassembled WGS sequence"/>
</dbReference>
<evidence type="ECO:0000313" key="1">
    <source>
        <dbReference type="EMBL" id="MFM9330539.1"/>
    </source>
</evidence>
<sequence>MRKYNYMRPILLIVTALLVKNLVTLVCGLLGMEAAAAENMGFMSMVLAALILYIRMTKSRRK</sequence>
<keyword evidence="2" id="KW-1185">Reference proteome</keyword>
<protein>
    <submittedName>
        <fullName evidence="1">Uncharacterized protein</fullName>
    </submittedName>
</protein>
<dbReference type="EMBL" id="JBJURJ010000013">
    <property type="protein sequence ID" value="MFM9330539.1"/>
    <property type="molecule type" value="Genomic_DNA"/>
</dbReference>
<evidence type="ECO:0000313" key="2">
    <source>
        <dbReference type="Proteomes" id="UP001631969"/>
    </source>
</evidence>
<organism evidence="1 2">
    <name type="scientific">Paenibacillus mesotrionivorans</name>
    <dbReference type="NCBI Taxonomy" id="3160968"/>
    <lineage>
        <taxon>Bacteria</taxon>
        <taxon>Bacillati</taxon>
        <taxon>Bacillota</taxon>
        <taxon>Bacilli</taxon>
        <taxon>Bacillales</taxon>
        <taxon>Paenibacillaceae</taxon>
        <taxon>Paenibacillus</taxon>
    </lineage>
</organism>
<proteinExistence type="predicted"/>
<gene>
    <name evidence="1" type="ORF">ACI1P1_19755</name>
</gene>
<accession>A0ACC7P4M2</accession>
<reference evidence="1" key="1">
    <citation type="submission" date="2024-12" db="EMBL/GenBank/DDBJ databases">
        <authorList>
            <person name="Wu N."/>
        </authorList>
    </citation>
    <scope>NUCLEOTIDE SEQUENCE</scope>
    <source>
        <strain evidence="1">P15</strain>
    </source>
</reference>
<name>A0ACC7P4M2_9BACL</name>